<name>A0A1H2H1L0_9GAMM</name>
<dbReference type="NCBIfam" id="TIGR00361">
    <property type="entry name" value="ComEC_Rec2"/>
    <property type="match status" value="1"/>
</dbReference>
<dbReference type="Gene3D" id="3.60.15.10">
    <property type="entry name" value="Ribonuclease Z/Hydroxyacylglutathione hydrolase-like"/>
    <property type="match status" value="1"/>
</dbReference>
<feature type="transmembrane region" description="Helical" evidence="6">
    <location>
        <begin position="261"/>
        <end position="282"/>
    </location>
</feature>
<evidence type="ECO:0000256" key="4">
    <source>
        <dbReference type="ARBA" id="ARBA00022989"/>
    </source>
</evidence>
<keyword evidence="3 6" id="KW-0812">Transmembrane</keyword>
<keyword evidence="2" id="KW-1003">Cell membrane</keyword>
<evidence type="ECO:0000256" key="6">
    <source>
        <dbReference type="SAM" id="Phobius"/>
    </source>
</evidence>
<dbReference type="InterPro" id="IPR052159">
    <property type="entry name" value="Competence_DNA_uptake"/>
</dbReference>
<dbReference type="InterPro" id="IPR001279">
    <property type="entry name" value="Metallo-B-lactamas"/>
</dbReference>
<dbReference type="InterPro" id="IPR035681">
    <property type="entry name" value="ComA-like_MBL"/>
</dbReference>
<dbReference type="PANTHER" id="PTHR30619:SF1">
    <property type="entry name" value="RECOMBINATION PROTEIN 2"/>
    <property type="match status" value="1"/>
</dbReference>
<evidence type="ECO:0000256" key="2">
    <source>
        <dbReference type="ARBA" id="ARBA00022475"/>
    </source>
</evidence>
<dbReference type="GO" id="GO:0005886">
    <property type="term" value="C:plasma membrane"/>
    <property type="evidence" value="ECO:0007669"/>
    <property type="project" value="UniProtKB-SubCell"/>
</dbReference>
<gene>
    <name evidence="8" type="ORF">SAMN05216580_2084</name>
</gene>
<evidence type="ECO:0000256" key="5">
    <source>
        <dbReference type="ARBA" id="ARBA00023136"/>
    </source>
</evidence>
<evidence type="ECO:0000313" key="8">
    <source>
        <dbReference type="EMBL" id="SDU25742.1"/>
    </source>
</evidence>
<feature type="transmembrane region" description="Helical" evidence="6">
    <location>
        <begin position="303"/>
        <end position="322"/>
    </location>
</feature>
<dbReference type="PANTHER" id="PTHR30619">
    <property type="entry name" value="DNA INTERNALIZATION/COMPETENCE PROTEIN COMEC/REC2"/>
    <property type="match status" value="1"/>
</dbReference>
<dbReference type="CDD" id="cd07731">
    <property type="entry name" value="ComA-like_MBL-fold"/>
    <property type="match status" value="1"/>
</dbReference>
<dbReference type="Pfam" id="PF03772">
    <property type="entry name" value="Competence"/>
    <property type="match status" value="1"/>
</dbReference>
<feature type="transmembrane region" description="Helical" evidence="6">
    <location>
        <begin position="227"/>
        <end position="249"/>
    </location>
</feature>
<evidence type="ECO:0000313" key="9">
    <source>
        <dbReference type="Proteomes" id="UP000243063"/>
    </source>
</evidence>
<feature type="domain" description="Metallo-beta-lactamase" evidence="7">
    <location>
        <begin position="506"/>
        <end position="690"/>
    </location>
</feature>
<organism evidence="8 9">
    <name type="scientific">Geopseudomonas guangdongensis</name>
    <dbReference type="NCBI Taxonomy" id="1245526"/>
    <lineage>
        <taxon>Bacteria</taxon>
        <taxon>Pseudomonadati</taxon>
        <taxon>Pseudomonadota</taxon>
        <taxon>Gammaproteobacteria</taxon>
        <taxon>Pseudomonadales</taxon>
        <taxon>Pseudomonadaceae</taxon>
        <taxon>Geopseudomonas</taxon>
    </lineage>
</organism>
<dbReference type="NCBIfam" id="TIGR00360">
    <property type="entry name" value="ComEC_N-term"/>
    <property type="match status" value="1"/>
</dbReference>
<dbReference type="EMBL" id="LT629780">
    <property type="protein sequence ID" value="SDU25742.1"/>
    <property type="molecule type" value="Genomic_DNA"/>
</dbReference>
<dbReference type="AlphaFoldDB" id="A0A1H2H1L0"/>
<feature type="transmembrane region" description="Helical" evidence="6">
    <location>
        <begin position="420"/>
        <end position="440"/>
    </location>
</feature>
<feature type="transmembrane region" description="Helical" evidence="6">
    <location>
        <begin position="391"/>
        <end position="413"/>
    </location>
</feature>
<dbReference type="SUPFAM" id="SSF56281">
    <property type="entry name" value="Metallo-hydrolase/oxidoreductase"/>
    <property type="match status" value="1"/>
</dbReference>
<keyword evidence="9" id="KW-1185">Reference proteome</keyword>
<dbReference type="SMART" id="SM00849">
    <property type="entry name" value="Lactamase_B"/>
    <property type="match status" value="1"/>
</dbReference>
<dbReference type="Pfam" id="PF13567">
    <property type="entry name" value="DUF4131"/>
    <property type="match status" value="1"/>
</dbReference>
<keyword evidence="5 6" id="KW-0472">Membrane</keyword>
<evidence type="ECO:0000256" key="1">
    <source>
        <dbReference type="ARBA" id="ARBA00004651"/>
    </source>
</evidence>
<dbReference type="Proteomes" id="UP000243063">
    <property type="component" value="Chromosome I"/>
</dbReference>
<dbReference type="InterPro" id="IPR036866">
    <property type="entry name" value="RibonucZ/Hydroxyglut_hydro"/>
</dbReference>
<dbReference type="InterPro" id="IPR004797">
    <property type="entry name" value="Competence_ComEC/Rec2"/>
</dbReference>
<accession>A0A1H2H1L0</accession>
<feature type="transmembrane region" description="Helical" evidence="6">
    <location>
        <begin position="328"/>
        <end position="346"/>
    </location>
</feature>
<feature type="transmembrane region" description="Helical" evidence="6">
    <location>
        <begin position="358"/>
        <end position="379"/>
    </location>
</feature>
<dbReference type="OrthoDB" id="9761531at2"/>
<dbReference type="InterPro" id="IPR025405">
    <property type="entry name" value="DUF4131"/>
</dbReference>
<reference evidence="9" key="1">
    <citation type="submission" date="2016-10" db="EMBL/GenBank/DDBJ databases">
        <authorList>
            <person name="Varghese N."/>
            <person name="Submissions S."/>
        </authorList>
    </citation>
    <scope>NUCLEOTIDE SEQUENCE [LARGE SCALE GENOMIC DNA]</scope>
    <source>
        <strain evidence="9">CCTCC 2012022</strain>
    </source>
</reference>
<dbReference type="PROSITE" id="PS51257">
    <property type="entry name" value="PROKAR_LIPOPROTEIN"/>
    <property type="match status" value="1"/>
</dbReference>
<protein>
    <submittedName>
        <fullName evidence="8">Competence protein ComEC</fullName>
    </submittedName>
</protein>
<proteinExistence type="predicted"/>
<dbReference type="InterPro" id="IPR004477">
    <property type="entry name" value="ComEC_N"/>
</dbReference>
<comment type="subcellular location">
    <subcellularLocation>
        <location evidence="1">Cell membrane</location>
        <topology evidence="1">Multi-pass membrane protein</topology>
    </subcellularLocation>
</comment>
<dbReference type="GO" id="GO:0030420">
    <property type="term" value="P:establishment of competence for transformation"/>
    <property type="evidence" value="ECO:0007669"/>
    <property type="project" value="InterPro"/>
</dbReference>
<dbReference type="STRING" id="1245526.SAMN05216580_2084"/>
<sequence>MRSGLLALAAGLLLLRFLPALPSTTGLLALGGCALLLALLRWPPARLAALCLLGLLWACLTAQSALDDRLAPAWDGRTLWLEGRIAGLPEQGEGVTRFYLEQAQSRRTALPARLRLSWYGAPPLAGGEVWRLAVSLKRPRGSLNPHAFDYEAWLSARRVGATGSVKAGERLLAAGGAPAWRDALRQRLLAVPAQGREGILAALVLGDGSGLSDADWQALQATGTVHLLVISGQHVAMLAGLLYALVAALYRCGLWPRERAWLPAACLLAMAGALGYGALAGFEVPVRRACAMVALVLLWRWRFRQLGAWTPLLAALVLVLLAEPLASLQPGFWLSFAAVALLVWCFAARQGRFRAWHLLLLTQWAMTVGLLPLLLGLGLPVSLSGPFANLLAVPWVGLLIVPLALLGTLLLPLPGVGEGLLWLAGLQLDWLFALLHRLAAAWPAWQGPAPPPWAICLAVLGALLVLLPRGVPLRAFGLPLLLVALWPAPARVPQGQAEVWLLDVGQGLAVLVRTREHALLYDAGPARRGFDSGEKIVAPVLQGLGVRRLHGLLLSHADSDHAGGAAAVLRTLAVDDLQGGEAGRHKLPRPVRPCREGQRWQWDGVEFVTWQWAAADNPNDASCLLRIEAAGERLLLSGDLGVRGEDWLRASGRDLRADWLLAPHHGSRSSSSRAFLQAVAPRGVLISRGWQNPFGHPHAEVLARYAALGLPTHDTAREGALHLRLGSGTVPQGMRGSGGFWQEK</sequence>
<evidence type="ECO:0000259" key="7">
    <source>
        <dbReference type="SMART" id="SM00849"/>
    </source>
</evidence>
<feature type="transmembrane region" description="Helical" evidence="6">
    <location>
        <begin position="452"/>
        <end position="471"/>
    </location>
</feature>
<evidence type="ECO:0000256" key="3">
    <source>
        <dbReference type="ARBA" id="ARBA00022692"/>
    </source>
</evidence>
<dbReference type="Pfam" id="PF00753">
    <property type="entry name" value="Lactamase_B"/>
    <property type="match status" value="1"/>
</dbReference>
<keyword evidence="4 6" id="KW-1133">Transmembrane helix</keyword>
<dbReference type="RefSeq" id="WP_090214180.1">
    <property type="nucleotide sequence ID" value="NZ_LT629780.1"/>
</dbReference>